<comment type="caution">
    <text evidence="1">The sequence shown here is derived from an EMBL/GenBank/DDBJ whole genome shotgun (WGS) entry which is preliminary data.</text>
</comment>
<accession>A0ABD1RBI1</accession>
<gene>
    <name evidence="1" type="ORF">Adt_30506</name>
</gene>
<organism evidence="1 2">
    <name type="scientific">Abeliophyllum distichum</name>
    <dbReference type="NCBI Taxonomy" id="126358"/>
    <lineage>
        <taxon>Eukaryota</taxon>
        <taxon>Viridiplantae</taxon>
        <taxon>Streptophyta</taxon>
        <taxon>Embryophyta</taxon>
        <taxon>Tracheophyta</taxon>
        <taxon>Spermatophyta</taxon>
        <taxon>Magnoliopsida</taxon>
        <taxon>eudicotyledons</taxon>
        <taxon>Gunneridae</taxon>
        <taxon>Pentapetalae</taxon>
        <taxon>asterids</taxon>
        <taxon>lamiids</taxon>
        <taxon>Lamiales</taxon>
        <taxon>Oleaceae</taxon>
        <taxon>Forsythieae</taxon>
        <taxon>Abeliophyllum</taxon>
    </lineage>
</organism>
<protein>
    <submittedName>
        <fullName evidence="1">Uncharacterized protein</fullName>
    </submittedName>
</protein>
<proteinExistence type="predicted"/>
<dbReference type="EMBL" id="JBFOLK010000009">
    <property type="protein sequence ID" value="KAL2485750.1"/>
    <property type="molecule type" value="Genomic_DNA"/>
</dbReference>
<sequence length="151" mass="16392">MGKLVEMGRNFRRSEWGNSSVEKAQRQQWWVAGSKGKSVNGAAAGSVNGAVAAGSVAGAGDLNKLVGGEIWAKGGAAGRSQIRRRDGEGTQLGREMKQARVWLGEQLCWLGFNFDVYISDVDFFFQTHLSSPHSGRDKLHPLWAGEQLCTL</sequence>
<dbReference type="AlphaFoldDB" id="A0ABD1RBI1"/>
<evidence type="ECO:0000313" key="1">
    <source>
        <dbReference type="EMBL" id="KAL2485750.1"/>
    </source>
</evidence>
<name>A0ABD1RBI1_9LAMI</name>
<reference evidence="2" key="1">
    <citation type="submission" date="2024-07" db="EMBL/GenBank/DDBJ databases">
        <title>Two chromosome-level genome assemblies of Korean endemic species Abeliophyllum distichum and Forsythia ovata (Oleaceae).</title>
        <authorList>
            <person name="Jang H."/>
        </authorList>
    </citation>
    <scope>NUCLEOTIDE SEQUENCE [LARGE SCALE GENOMIC DNA]</scope>
</reference>
<evidence type="ECO:0000313" key="2">
    <source>
        <dbReference type="Proteomes" id="UP001604336"/>
    </source>
</evidence>
<dbReference type="Proteomes" id="UP001604336">
    <property type="component" value="Unassembled WGS sequence"/>
</dbReference>
<keyword evidence="2" id="KW-1185">Reference proteome</keyword>